<dbReference type="Pfam" id="PF00501">
    <property type="entry name" value="AMP-binding"/>
    <property type="match status" value="1"/>
</dbReference>
<dbReference type="STRING" id="266779.Meso_3639"/>
<sequence length="512" mass="55890">MTSPFLRIFDLAQMDPERLYARFGERDITIGDVARNSEAVARILLASGLTPGARVAVMMENRPLTISLIFGIARAGMVWVPINTRQQGDSLAYQLGHCRPALLIVDEALLAKVRDCGADDGHLAIHSLADDADTLDLPNNGRADALPAPVEAGETFAIMYTSGTTGAPKGVQVTHRMFDYAARAVSIAGGIEDGDVMFVWEPLYHIGGSQLLLLPLMHRVHLHLVRRFSASGFWGDVHASGATHIHFLGGILQILLRNPPSPNDRGHRVRVAWGGGCARDDWQAFEHRFGVDIREAYGMTEASSITTINVGGPVGSVGKPVPWFKVELLDEAGQPVPPGERGEIVVSELEEGALFKGYLDAPEANARVLRGGRLFTGDVGIFSEDGWLTFQGRLNDSIRRRGENISAWEIESAALKHPAIAEVAMIGVKADIGEQEIKLFVRPADGHSIDAPQLHGWLTEQLGRYRAPRYIAFVDSFPKTPSERIRKGLLPQTTDDCWDAESHARTLLTRTA</sequence>
<name>Q11C67_CHESB</name>
<dbReference type="HOGENOM" id="CLU_000022_59_0_5"/>
<dbReference type="Gene3D" id="3.30.300.30">
    <property type="match status" value="1"/>
</dbReference>
<protein>
    <submittedName>
        <fullName evidence="7">AMP-dependent synthetase and ligase</fullName>
    </submittedName>
</protein>
<comment type="similarity">
    <text evidence="1">Belongs to the ATP-dependent AMP-binding enzyme family.</text>
</comment>
<dbReference type="GO" id="GO:0005324">
    <property type="term" value="F:long-chain fatty acid transmembrane transporter activity"/>
    <property type="evidence" value="ECO:0007669"/>
    <property type="project" value="TreeGrafter"/>
</dbReference>
<reference evidence="7" key="1">
    <citation type="submission" date="2006-06" db="EMBL/GenBank/DDBJ databases">
        <title>Complete sequence of chromosome of Chelativorans sp. BNC1.</title>
        <authorList>
            <consortium name="US DOE Joint Genome Institute"/>
            <person name="Copeland A."/>
            <person name="Lucas S."/>
            <person name="Lapidus A."/>
            <person name="Barry K."/>
            <person name="Detter J.C."/>
            <person name="Glavina del Rio T."/>
            <person name="Hammon N."/>
            <person name="Israni S."/>
            <person name="Dalin E."/>
            <person name="Tice H."/>
            <person name="Pitluck S."/>
            <person name="Chertkov O."/>
            <person name="Brettin T."/>
            <person name="Bruce D."/>
            <person name="Han C."/>
            <person name="Tapia R."/>
            <person name="Gilna P."/>
            <person name="Schmutz J."/>
            <person name="Larimer F."/>
            <person name="Land M."/>
            <person name="Hauser L."/>
            <person name="Kyrpides N."/>
            <person name="Mikhailova N."/>
            <person name="Richardson P."/>
        </authorList>
    </citation>
    <scope>NUCLEOTIDE SEQUENCE</scope>
    <source>
        <strain evidence="7">BNC1</strain>
    </source>
</reference>
<evidence type="ECO:0000259" key="6">
    <source>
        <dbReference type="Pfam" id="PF13193"/>
    </source>
</evidence>
<dbReference type="KEGG" id="mes:Meso_3639"/>
<dbReference type="Pfam" id="PF13193">
    <property type="entry name" value="AMP-binding_C"/>
    <property type="match status" value="1"/>
</dbReference>
<dbReference type="InterPro" id="IPR020845">
    <property type="entry name" value="AMP-binding_CS"/>
</dbReference>
<dbReference type="GO" id="GO:0004467">
    <property type="term" value="F:long-chain fatty acid-CoA ligase activity"/>
    <property type="evidence" value="ECO:0007669"/>
    <property type="project" value="TreeGrafter"/>
</dbReference>
<dbReference type="EMBL" id="CP000390">
    <property type="protein sequence ID" value="ABG65008.1"/>
    <property type="molecule type" value="Genomic_DNA"/>
</dbReference>
<feature type="domain" description="AMP-binding enzyme C-terminal" evidence="6">
    <location>
        <begin position="409"/>
        <end position="482"/>
    </location>
</feature>
<dbReference type="InterPro" id="IPR025110">
    <property type="entry name" value="AMP-bd_C"/>
</dbReference>
<dbReference type="PANTHER" id="PTHR43107">
    <property type="entry name" value="LONG-CHAIN FATTY ACID TRANSPORT PROTEIN"/>
    <property type="match status" value="1"/>
</dbReference>
<dbReference type="PANTHER" id="PTHR43107:SF15">
    <property type="entry name" value="FATTY ACID TRANSPORT PROTEIN 3, ISOFORM A"/>
    <property type="match status" value="1"/>
</dbReference>
<feature type="domain" description="AMP-dependent synthetase/ligase" evidence="5">
    <location>
        <begin position="13"/>
        <end position="359"/>
    </location>
</feature>
<proteinExistence type="inferred from homology"/>
<evidence type="ECO:0000259" key="5">
    <source>
        <dbReference type="Pfam" id="PF00501"/>
    </source>
</evidence>
<evidence type="ECO:0000256" key="2">
    <source>
        <dbReference type="ARBA" id="ARBA00022598"/>
    </source>
</evidence>
<dbReference type="Gene3D" id="3.40.50.12780">
    <property type="entry name" value="N-terminal domain of ligase-like"/>
    <property type="match status" value="1"/>
</dbReference>
<dbReference type="InterPro" id="IPR000873">
    <property type="entry name" value="AMP-dep_synth/lig_dom"/>
</dbReference>
<dbReference type="PROSITE" id="PS00455">
    <property type="entry name" value="AMP_BINDING"/>
    <property type="match status" value="1"/>
</dbReference>
<dbReference type="InterPro" id="IPR045851">
    <property type="entry name" value="AMP-bd_C_sf"/>
</dbReference>
<dbReference type="OrthoDB" id="7315605at2"/>
<evidence type="ECO:0000256" key="4">
    <source>
        <dbReference type="ARBA" id="ARBA00022840"/>
    </source>
</evidence>
<gene>
    <name evidence="7" type="ordered locus">Meso_3639</name>
</gene>
<accession>Q11C67</accession>
<dbReference type="AlphaFoldDB" id="Q11C67"/>
<dbReference type="eggNOG" id="COG0318">
    <property type="taxonomic scope" value="Bacteria"/>
</dbReference>
<organism evidence="7">
    <name type="scientific">Chelativorans sp. (strain BNC1)</name>
    <dbReference type="NCBI Taxonomy" id="266779"/>
    <lineage>
        <taxon>Bacteria</taxon>
        <taxon>Pseudomonadati</taxon>
        <taxon>Pseudomonadota</taxon>
        <taxon>Alphaproteobacteria</taxon>
        <taxon>Hyphomicrobiales</taxon>
        <taxon>Phyllobacteriaceae</taxon>
        <taxon>Chelativorans</taxon>
    </lineage>
</organism>
<dbReference type="InterPro" id="IPR042099">
    <property type="entry name" value="ANL_N_sf"/>
</dbReference>
<dbReference type="SUPFAM" id="SSF56801">
    <property type="entry name" value="Acetyl-CoA synthetase-like"/>
    <property type="match status" value="1"/>
</dbReference>
<evidence type="ECO:0000313" key="7">
    <source>
        <dbReference type="EMBL" id="ABG65008.1"/>
    </source>
</evidence>
<dbReference type="GO" id="GO:0005524">
    <property type="term" value="F:ATP binding"/>
    <property type="evidence" value="ECO:0007669"/>
    <property type="project" value="UniProtKB-KW"/>
</dbReference>
<keyword evidence="4" id="KW-0067">ATP-binding</keyword>
<dbReference type="GO" id="GO:0005886">
    <property type="term" value="C:plasma membrane"/>
    <property type="evidence" value="ECO:0007669"/>
    <property type="project" value="TreeGrafter"/>
</dbReference>
<evidence type="ECO:0000256" key="3">
    <source>
        <dbReference type="ARBA" id="ARBA00022741"/>
    </source>
</evidence>
<keyword evidence="2 7" id="KW-0436">Ligase</keyword>
<evidence type="ECO:0000256" key="1">
    <source>
        <dbReference type="ARBA" id="ARBA00006432"/>
    </source>
</evidence>
<keyword evidence="3" id="KW-0547">Nucleotide-binding</keyword>
<dbReference type="GO" id="GO:0044539">
    <property type="term" value="P:long-chain fatty acid import into cell"/>
    <property type="evidence" value="ECO:0007669"/>
    <property type="project" value="TreeGrafter"/>
</dbReference>